<feature type="region of interest" description="Disordered" evidence="2">
    <location>
        <begin position="1"/>
        <end position="20"/>
    </location>
</feature>
<name>A0A927ILU8_9BURK</name>
<dbReference type="PROSITE" id="PS00662">
    <property type="entry name" value="T2SP_E"/>
    <property type="match status" value="1"/>
</dbReference>
<feature type="domain" description="Bacterial type II secretion system protein E" evidence="3">
    <location>
        <begin position="225"/>
        <end position="239"/>
    </location>
</feature>
<dbReference type="Proteomes" id="UP000647424">
    <property type="component" value="Unassembled WGS sequence"/>
</dbReference>
<evidence type="ECO:0000313" key="5">
    <source>
        <dbReference type="Proteomes" id="UP000647424"/>
    </source>
</evidence>
<evidence type="ECO:0000259" key="3">
    <source>
        <dbReference type="PROSITE" id="PS00662"/>
    </source>
</evidence>
<accession>A0A927ILU8</accession>
<dbReference type="InterPro" id="IPR003593">
    <property type="entry name" value="AAA+_ATPase"/>
</dbReference>
<organism evidence="4 5">
    <name type="scientific">Limnohabitans radicicola</name>
    <dbReference type="NCBI Taxonomy" id="2771427"/>
    <lineage>
        <taxon>Bacteria</taxon>
        <taxon>Pseudomonadati</taxon>
        <taxon>Pseudomonadota</taxon>
        <taxon>Betaproteobacteria</taxon>
        <taxon>Burkholderiales</taxon>
        <taxon>Comamonadaceae</taxon>
        <taxon>Limnohabitans</taxon>
    </lineage>
</organism>
<proteinExistence type="inferred from homology"/>
<feature type="compositionally biased region" description="Polar residues" evidence="2">
    <location>
        <begin position="9"/>
        <end position="20"/>
    </location>
</feature>
<dbReference type="InterPro" id="IPR050921">
    <property type="entry name" value="T4SS_GSP_E_ATPase"/>
</dbReference>
<dbReference type="EMBL" id="JACYFT010000002">
    <property type="protein sequence ID" value="MBD8051083.1"/>
    <property type="molecule type" value="Genomic_DNA"/>
</dbReference>
<dbReference type="PANTHER" id="PTHR30486:SF6">
    <property type="entry name" value="TYPE IV PILUS RETRACTATION ATPASE PILT"/>
    <property type="match status" value="1"/>
</dbReference>
<dbReference type="NCBIfam" id="TIGR01420">
    <property type="entry name" value="pilT_fam"/>
    <property type="match status" value="1"/>
</dbReference>
<comment type="caution">
    <text evidence="4">The sequence shown here is derived from an EMBL/GenBank/DDBJ whole genome shotgun (WGS) entry which is preliminary data.</text>
</comment>
<dbReference type="SMART" id="SM00382">
    <property type="entry name" value="AAA"/>
    <property type="match status" value="1"/>
</dbReference>
<gene>
    <name evidence="4" type="ORF">IC609_11035</name>
</gene>
<dbReference type="SUPFAM" id="SSF52540">
    <property type="entry name" value="P-loop containing nucleoside triphosphate hydrolases"/>
    <property type="match status" value="1"/>
</dbReference>
<dbReference type="GO" id="GO:0016887">
    <property type="term" value="F:ATP hydrolysis activity"/>
    <property type="evidence" value="ECO:0007669"/>
    <property type="project" value="InterPro"/>
</dbReference>
<reference evidence="4" key="1">
    <citation type="submission" date="2020-09" db="EMBL/GenBank/DDBJ databases">
        <title>Genome seq and assembly of Limnohabitants sp.</title>
        <authorList>
            <person name="Chhetri G."/>
        </authorList>
    </citation>
    <scope>NUCLEOTIDE SEQUENCE</scope>
    <source>
        <strain evidence="4">JUR4</strain>
    </source>
</reference>
<protein>
    <submittedName>
        <fullName evidence="4">PilT/PilU family type 4a pilus ATPase</fullName>
    </submittedName>
</protein>
<comment type="similarity">
    <text evidence="1">Belongs to the GSP E family.</text>
</comment>
<evidence type="ECO:0000256" key="1">
    <source>
        <dbReference type="ARBA" id="ARBA00006611"/>
    </source>
</evidence>
<dbReference type="Pfam" id="PF00437">
    <property type="entry name" value="T2SSE"/>
    <property type="match status" value="1"/>
</dbReference>
<evidence type="ECO:0000256" key="2">
    <source>
        <dbReference type="SAM" id="MobiDB-lite"/>
    </source>
</evidence>
<dbReference type="PANTHER" id="PTHR30486">
    <property type="entry name" value="TWITCHING MOTILITY PROTEIN PILT"/>
    <property type="match status" value="1"/>
</dbReference>
<evidence type="ECO:0000313" key="4">
    <source>
        <dbReference type="EMBL" id="MBD8051083.1"/>
    </source>
</evidence>
<sequence>MTTTTTETSPAPVSAESTAVDQPLHATSLAQLLAMHGLSDIHLSLGRNAPDVWVRLSGVMQRVHSPQACAQLLENTLQVLRLSSASELHTHLQNCGGQEDLALSLAGGERLRNHVFLACDQIELALRLLPSHVPDVDTLGLPATVTPLLSASSGLIFVCGGTGSGKTTTLAALIGHINANQAANIISLEAPIEYIHKDQRSRIRQRSIGPHGDCHSFAQGVVAAMREDPDVILVGEVRDQATMHACLQAAQTGHLVLATLHTNSAPETIDRALAFYPEAERDLARSVLSSSLRAIVAQRLLPQAAQPTQRVLACEVLLVNQGIRANIAAGQITQIAQTMETGRSMGQQTLNHHLFELVQSGLVTREAALTASPRADMLSRALDARS</sequence>
<dbReference type="RefSeq" id="WP_191819543.1">
    <property type="nucleotide sequence ID" value="NZ_JACYFT010000002.1"/>
</dbReference>
<dbReference type="InterPro" id="IPR001482">
    <property type="entry name" value="T2SS/T4SS_dom"/>
</dbReference>
<dbReference type="InterPro" id="IPR027417">
    <property type="entry name" value="P-loop_NTPase"/>
</dbReference>
<dbReference type="InterPro" id="IPR006321">
    <property type="entry name" value="PilT/PilU"/>
</dbReference>
<dbReference type="Gene3D" id="3.30.450.90">
    <property type="match status" value="1"/>
</dbReference>
<dbReference type="Gene3D" id="3.40.50.300">
    <property type="entry name" value="P-loop containing nucleotide triphosphate hydrolases"/>
    <property type="match status" value="1"/>
</dbReference>
<keyword evidence="5" id="KW-1185">Reference proteome</keyword>
<dbReference type="AlphaFoldDB" id="A0A927ILU8"/>
<dbReference type="GO" id="GO:0005524">
    <property type="term" value="F:ATP binding"/>
    <property type="evidence" value="ECO:0007669"/>
    <property type="project" value="InterPro"/>
</dbReference>